<dbReference type="EMBL" id="CAJPWZ010002384">
    <property type="protein sequence ID" value="CAG2237285.1"/>
    <property type="molecule type" value="Genomic_DNA"/>
</dbReference>
<gene>
    <name evidence="4" type="ORF">MEDL_49743</name>
</gene>
<evidence type="ECO:0000256" key="1">
    <source>
        <dbReference type="SAM" id="MobiDB-lite"/>
    </source>
</evidence>
<sequence length="623" mass="71627">MFHKKNLRHLQSLRERTSNAVVLLLLGALPKEAEIHKKQLSLVYSIVSCDDSKIKDVMNRQIATNYDNKKSFFSKILNILEMAALMTGVVILVSVVITIYFWYKRYKRNRYNRKRKKENMDMSQPKYTEPDVQFVQSVFKPDNIRRYQFRTTESCEDVAQSEDEADSMDSSQLRMTESCEDVAKLVNEVDSKDNSQLRMTESCKDVVQSVDEADSMENSQLRMTDSCEDVVKLVNEVDSKDNSQLRMTESCKDVVQSGDETDRIDGSQLRMAESCNAVDQSENKSDPIDNYQLRMPESCKDVVQSVDEVDNIDKSQLRMTKYCKDVAQSVDEAEYMEKSQLRMTESCKNVTQSVDEAGIKDKSQLRMTEFCENVVQSSDMADSIDGSQITITEFVKETFTSVDEAYNDQSQNSQTDVKPSSKTESEGRSSHIPSIEAQPILSEEDNLLQAAFNILYTVPRAIEDFVDREYKGGFVQSIRDHKDQLKATLSSEEWELLSQIIAHHRLYHFYDKIIQDTILDKDVLDLLISKCILRIEDRAEIEHHPKPSDRNKCILDLLIQRPEDSYSVLLQVLKESPTCSKDLIECMEGHQFSNHEIHSQSKVKSCSEYLVFILIICMKGSVW</sequence>
<accession>A0A8S3U588</accession>
<dbReference type="GO" id="GO:0042981">
    <property type="term" value="P:regulation of apoptotic process"/>
    <property type="evidence" value="ECO:0007669"/>
    <property type="project" value="InterPro"/>
</dbReference>
<dbReference type="Gene3D" id="1.10.533.10">
    <property type="entry name" value="Death Domain, Fas"/>
    <property type="match status" value="1"/>
</dbReference>
<feature type="region of interest" description="Disordered" evidence="1">
    <location>
        <begin position="405"/>
        <end position="436"/>
    </location>
</feature>
<dbReference type="InterPro" id="IPR011029">
    <property type="entry name" value="DEATH-like_dom_sf"/>
</dbReference>
<dbReference type="CDD" id="cd01671">
    <property type="entry name" value="CARD"/>
    <property type="match status" value="1"/>
</dbReference>
<comment type="caution">
    <text evidence="4">The sequence shown here is derived from an EMBL/GenBank/DDBJ whole genome shotgun (WGS) entry which is preliminary data.</text>
</comment>
<evidence type="ECO:0000313" key="4">
    <source>
        <dbReference type="EMBL" id="CAG2237285.1"/>
    </source>
</evidence>
<dbReference type="AlphaFoldDB" id="A0A8S3U588"/>
<feature type="transmembrane region" description="Helical" evidence="2">
    <location>
        <begin position="82"/>
        <end position="103"/>
    </location>
</feature>
<keyword evidence="2" id="KW-0812">Transmembrane</keyword>
<dbReference type="InterPro" id="IPR001315">
    <property type="entry name" value="CARD"/>
</dbReference>
<evidence type="ECO:0000313" key="5">
    <source>
        <dbReference type="Proteomes" id="UP000683360"/>
    </source>
</evidence>
<keyword evidence="2" id="KW-0472">Membrane</keyword>
<evidence type="ECO:0000256" key="2">
    <source>
        <dbReference type="SAM" id="Phobius"/>
    </source>
</evidence>
<protein>
    <recommendedName>
        <fullName evidence="3">CARD domain-containing protein</fullName>
    </recommendedName>
</protein>
<name>A0A8S3U588_MYTED</name>
<dbReference type="PROSITE" id="PS50209">
    <property type="entry name" value="CARD"/>
    <property type="match status" value="1"/>
</dbReference>
<organism evidence="4 5">
    <name type="scientific">Mytilus edulis</name>
    <name type="common">Blue mussel</name>
    <dbReference type="NCBI Taxonomy" id="6550"/>
    <lineage>
        <taxon>Eukaryota</taxon>
        <taxon>Metazoa</taxon>
        <taxon>Spiralia</taxon>
        <taxon>Lophotrochozoa</taxon>
        <taxon>Mollusca</taxon>
        <taxon>Bivalvia</taxon>
        <taxon>Autobranchia</taxon>
        <taxon>Pteriomorphia</taxon>
        <taxon>Mytilida</taxon>
        <taxon>Mytiloidea</taxon>
        <taxon>Mytilidae</taxon>
        <taxon>Mytilinae</taxon>
        <taxon>Mytilus</taxon>
    </lineage>
</organism>
<dbReference type="SUPFAM" id="SSF47986">
    <property type="entry name" value="DEATH domain"/>
    <property type="match status" value="1"/>
</dbReference>
<feature type="compositionally biased region" description="Basic and acidic residues" evidence="1">
    <location>
        <begin position="419"/>
        <end position="429"/>
    </location>
</feature>
<feature type="compositionally biased region" description="Polar residues" evidence="1">
    <location>
        <begin position="407"/>
        <end position="418"/>
    </location>
</feature>
<dbReference type="OrthoDB" id="10403102at2759"/>
<keyword evidence="2" id="KW-1133">Transmembrane helix</keyword>
<proteinExistence type="predicted"/>
<feature type="domain" description="CARD" evidence="3">
    <location>
        <begin position="481"/>
        <end position="576"/>
    </location>
</feature>
<reference evidence="4" key="1">
    <citation type="submission" date="2021-03" db="EMBL/GenBank/DDBJ databases">
        <authorList>
            <person name="Bekaert M."/>
        </authorList>
    </citation>
    <scope>NUCLEOTIDE SEQUENCE</scope>
</reference>
<dbReference type="Proteomes" id="UP000683360">
    <property type="component" value="Unassembled WGS sequence"/>
</dbReference>
<evidence type="ECO:0000259" key="3">
    <source>
        <dbReference type="PROSITE" id="PS50209"/>
    </source>
</evidence>
<keyword evidence="5" id="KW-1185">Reference proteome</keyword>